<accession>A0A8J3FJ99</accession>
<evidence type="ECO:0000256" key="7">
    <source>
        <dbReference type="ARBA" id="ARBA00023136"/>
    </source>
</evidence>
<dbReference type="Gene3D" id="2.40.170.20">
    <property type="entry name" value="TonB-dependent receptor, beta-barrel domain"/>
    <property type="match status" value="1"/>
</dbReference>
<sequence>MRYTKAHTISLLLVLNVFFTYAQIKGKIIDSENKAPIADVEILNTNNDIISKSNAFGEFDLPDMGTYEFKKSGFQDKKVTIKKTGYLVIQLNINVSQLNEIIVSANHIPQRLKKATSSIDVITSNDIQRINNVNLTEVLNKVPGVYMQTGSLNTNKISIRGIGSRNLYGTSKIRAYFEDIPLTTGNGETTIEDFELGAISRFEIIKGAASSIYGAGLGGTIHLMPKNAFLNQKYIKTELSLGSFGLTKEIVNFNYGTENNSFRAVYSNTKSDGYRDNNAYNRQTFTINTNHYLNETNSLSFLVSYVDLKSYIPSSVDENTYRNNPTAAAYTWAQSKGYEDSQRGIFGSTWDHQFNEHAKVITSIFSSFKKSYEPRPFDILSENTFALGLRSRLLGTDTLFGKELNWTLGTEFFKDRYIYGTFENLYQDYPQGTGSVEGDRLSNFKENRTYYNAFFETNYNITKSTTLSVGLNYNRTLYKLKDRFVTQDNPDQSGSYGFKGILSPKFGVSHELSKNISLFSNISHGFSPPTTSETLLPDGMINTNIKPETGWNYEIGTRTALYNSRLKIQVSLYRLAIKNLLVARRTGNDQFIGVNAGKTRHDGMELSLKYQWLTSKTFSLNHYLTYSLNHYRFKDFVDGDNNYSGNKLTGVPSNILNTGIDINSQSGIYGTINFEHVGKMPITDSNSIFNDAYNLTNLKLGYRTSIKKTFLVNVYFGLDNVFDEHYASQILINARGFNGAAPRYYYPGSPINFYLGININFLF</sequence>
<evidence type="ECO:0000256" key="3">
    <source>
        <dbReference type="ARBA" id="ARBA00022452"/>
    </source>
</evidence>
<gene>
    <name evidence="14" type="ORF">GCM10007962_28930</name>
</gene>
<evidence type="ECO:0000256" key="4">
    <source>
        <dbReference type="ARBA" id="ARBA00022692"/>
    </source>
</evidence>
<feature type="domain" description="TonB-dependent receptor plug" evidence="13">
    <location>
        <begin position="112"/>
        <end position="219"/>
    </location>
</feature>
<dbReference type="Pfam" id="PF00593">
    <property type="entry name" value="TonB_dep_Rec_b-barrel"/>
    <property type="match status" value="1"/>
</dbReference>
<evidence type="ECO:0000256" key="5">
    <source>
        <dbReference type="ARBA" id="ARBA00022729"/>
    </source>
</evidence>
<dbReference type="PANTHER" id="PTHR30069">
    <property type="entry name" value="TONB-DEPENDENT OUTER MEMBRANE RECEPTOR"/>
    <property type="match status" value="1"/>
</dbReference>
<dbReference type="InterPro" id="IPR000531">
    <property type="entry name" value="Beta-barrel_TonB"/>
</dbReference>
<dbReference type="InterPro" id="IPR037066">
    <property type="entry name" value="Plug_dom_sf"/>
</dbReference>
<keyword evidence="6 11" id="KW-0798">TonB box</keyword>
<evidence type="ECO:0000256" key="11">
    <source>
        <dbReference type="RuleBase" id="RU003357"/>
    </source>
</evidence>
<dbReference type="AlphaFoldDB" id="A0A8J3FJ99"/>
<keyword evidence="5" id="KW-0732">Signal</keyword>
<dbReference type="SUPFAM" id="SSF56935">
    <property type="entry name" value="Porins"/>
    <property type="match status" value="1"/>
</dbReference>
<evidence type="ECO:0000259" key="12">
    <source>
        <dbReference type="Pfam" id="PF00593"/>
    </source>
</evidence>
<keyword evidence="8 14" id="KW-0675">Receptor</keyword>
<protein>
    <submittedName>
        <fullName evidence="14">TonB-dependent receptor</fullName>
    </submittedName>
</protein>
<dbReference type="InterPro" id="IPR036942">
    <property type="entry name" value="Beta-barrel_TonB_sf"/>
</dbReference>
<dbReference type="PANTHER" id="PTHR30069:SF29">
    <property type="entry name" value="HEMOGLOBIN AND HEMOGLOBIN-HAPTOGLOBIN-BINDING PROTEIN 1-RELATED"/>
    <property type="match status" value="1"/>
</dbReference>
<evidence type="ECO:0000313" key="15">
    <source>
        <dbReference type="Proteomes" id="UP000612329"/>
    </source>
</evidence>
<dbReference type="RefSeq" id="WP_188654452.1">
    <property type="nucleotide sequence ID" value="NZ_BMNR01000008.1"/>
</dbReference>
<dbReference type="GO" id="GO:0044718">
    <property type="term" value="P:siderophore transmembrane transport"/>
    <property type="evidence" value="ECO:0007669"/>
    <property type="project" value="TreeGrafter"/>
</dbReference>
<dbReference type="Pfam" id="PF07715">
    <property type="entry name" value="Plug"/>
    <property type="match status" value="1"/>
</dbReference>
<dbReference type="Gene3D" id="2.170.130.10">
    <property type="entry name" value="TonB-dependent receptor, plug domain"/>
    <property type="match status" value="1"/>
</dbReference>
<comment type="subcellular location">
    <subcellularLocation>
        <location evidence="1 10">Cell outer membrane</location>
        <topology evidence="1 10">Multi-pass membrane protein</topology>
    </subcellularLocation>
</comment>
<dbReference type="GO" id="GO:0009279">
    <property type="term" value="C:cell outer membrane"/>
    <property type="evidence" value="ECO:0007669"/>
    <property type="project" value="UniProtKB-SubCell"/>
</dbReference>
<dbReference type="GO" id="GO:0015344">
    <property type="term" value="F:siderophore uptake transmembrane transporter activity"/>
    <property type="evidence" value="ECO:0007669"/>
    <property type="project" value="TreeGrafter"/>
</dbReference>
<organism evidence="14 15">
    <name type="scientific">Yeosuana aromativorans</name>
    <dbReference type="NCBI Taxonomy" id="288019"/>
    <lineage>
        <taxon>Bacteria</taxon>
        <taxon>Pseudomonadati</taxon>
        <taxon>Bacteroidota</taxon>
        <taxon>Flavobacteriia</taxon>
        <taxon>Flavobacteriales</taxon>
        <taxon>Flavobacteriaceae</taxon>
        <taxon>Yeosuana</taxon>
    </lineage>
</organism>
<evidence type="ECO:0000256" key="8">
    <source>
        <dbReference type="ARBA" id="ARBA00023170"/>
    </source>
</evidence>
<comment type="caution">
    <text evidence="14">The sequence shown here is derived from an EMBL/GenBank/DDBJ whole genome shotgun (WGS) entry which is preliminary data.</text>
</comment>
<keyword evidence="9 10" id="KW-0998">Cell outer membrane</keyword>
<name>A0A8J3FJ99_9FLAO</name>
<evidence type="ECO:0000259" key="13">
    <source>
        <dbReference type="Pfam" id="PF07715"/>
    </source>
</evidence>
<evidence type="ECO:0000256" key="9">
    <source>
        <dbReference type="ARBA" id="ARBA00023237"/>
    </source>
</evidence>
<reference evidence="14" key="1">
    <citation type="journal article" date="2014" name="Int. J. Syst. Evol. Microbiol.">
        <title>Complete genome sequence of Corynebacterium casei LMG S-19264T (=DSM 44701T), isolated from a smear-ripened cheese.</title>
        <authorList>
            <consortium name="US DOE Joint Genome Institute (JGI-PGF)"/>
            <person name="Walter F."/>
            <person name="Albersmeier A."/>
            <person name="Kalinowski J."/>
            <person name="Ruckert C."/>
        </authorList>
    </citation>
    <scope>NUCLEOTIDE SEQUENCE</scope>
    <source>
        <strain evidence="14">JCM 12862</strain>
    </source>
</reference>
<feature type="domain" description="TonB-dependent receptor-like beta-barrel" evidence="12">
    <location>
        <begin position="275"/>
        <end position="721"/>
    </location>
</feature>
<evidence type="ECO:0000256" key="6">
    <source>
        <dbReference type="ARBA" id="ARBA00023077"/>
    </source>
</evidence>
<comment type="similarity">
    <text evidence="10 11">Belongs to the TonB-dependent receptor family.</text>
</comment>
<dbReference type="PROSITE" id="PS52016">
    <property type="entry name" value="TONB_DEPENDENT_REC_3"/>
    <property type="match status" value="1"/>
</dbReference>
<evidence type="ECO:0000256" key="1">
    <source>
        <dbReference type="ARBA" id="ARBA00004571"/>
    </source>
</evidence>
<dbReference type="Proteomes" id="UP000612329">
    <property type="component" value="Unassembled WGS sequence"/>
</dbReference>
<evidence type="ECO:0000256" key="2">
    <source>
        <dbReference type="ARBA" id="ARBA00022448"/>
    </source>
</evidence>
<keyword evidence="4 10" id="KW-0812">Transmembrane</keyword>
<keyword evidence="2 10" id="KW-0813">Transport</keyword>
<keyword evidence="3 10" id="KW-1134">Transmembrane beta strand</keyword>
<proteinExistence type="inferred from homology"/>
<evidence type="ECO:0000256" key="10">
    <source>
        <dbReference type="PROSITE-ProRule" id="PRU01360"/>
    </source>
</evidence>
<dbReference type="InterPro" id="IPR039426">
    <property type="entry name" value="TonB-dep_rcpt-like"/>
</dbReference>
<reference evidence="14" key="2">
    <citation type="submission" date="2020-09" db="EMBL/GenBank/DDBJ databases">
        <authorList>
            <person name="Sun Q."/>
            <person name="Ohkuma M."/>
        </authorList>
    </citation>
    <scope>NUCLEOTIDE SEQUENCE</scope>
    <source>
        <strain evidence="14">JCM 12862</strain>
    </source>
</reference>
<keyword evidence="7 10" id="KW-0472">Membrane</keyword>
<dbReference type="InterPro" id="IPR012910">
    <property type="entry name" value="Plug_dom"/>
</dbReference>
<dbReference type="EMBL" id="BMNR01000008">
    <property type="protein sequence ID" value="GGK32837.1"/>
    <property type="molecule type" value="Genomic_DNA"/>
</dbReference>
<dbReference type="CDD" id="cd01347">
    <property type="entry name" value="ligand_gated_channel"/>
    <property type="match status" value="1"/>
</dbReference>
<evidence type="ECO:0000313" key="14">
    <source>
        <dbReference type="EMBL" id="GGK32837.1"/>
    </source>
</evidence>
<keyword evidence="15" id="KW-1185">Reference proteome</keyword>